<dbReference type="InterPro" id="IPR004365">
    <property type="entry name" value="NA-bd_OB_tRNA"/>
</dbReference>
<dbReference type="Proteomes" id="UP000095200">
    <property type="component" value="Unassembled WGS sequence"/>
</dbReference>
<dbReference type="CDD" id="cd00077">
    <property type="entry name" value="HDc"/>
    <property type="match status" value="1"/>
</dbReference>
<dbReference type="Pfam" id="PF01336">
    <property type="entry name" value="tRNA_anti-codon"/>
    <property type="match status" value="1"/>
</dbReference>
<dbReference type="PANTHER" id="PTHR37294">
    <property type="entry name" value="3'-5' EXORIBONUCLEASE YHAM"/>
    <property type="match status" value="1"/>
</dbReference>
<keyword evidence="5" id="KW-1185">Reference proteome</keyword>
<evidence type="ECO:0000259" key="3">
    <source>
        <dbReference type="PROSITE" id="PS51831"/>
    </source>
</evidence>
<dbReference type="CDD" id="cd04492">
    <property type="entry name" value="YhaM_OBF_like"/>
    <property type="match status" value="1"/>
</dbReference>
<dbReference type="PROSITE" id="PS51831">
    <property type="entry name" value="HD"/>
    <property type="match status" value="1"/>
</dbReference>
<dbReference type="InterPro" id="IPR050798">
    <property type="entry name" value="YhaM_exoribonuc/phosphodiest"/>
</dbReference>
<dbReference type="GO" id="GO:0031125">
    <property type="term" value="P:rRNA 3'-end processing"/>
    <property type="evidence" value="ECO:0007669"/>
    <property type="project" value="TreeGrafter"/>
</dbReference>
<dbReference type="Gene3D" id="1.10.3210.10">
    <property type="entry name" value="Hypothetical protein af1432"/>
    <property type="match status" value="1"/>
</dbReference>
<gene>
    <name evidence="4" type="ORF">DPF_0610</name>
</gene>
<evidence type="ECO:0000313" key="4">
    <source>
        <dbReference type="EMBL" id="GAU07911.1"/>
    </source>
</evidence>
<sequence>MEKKTYISDLQDQTSFDDIFALAAARMNQAKNGPYWQLTLQDKSGTMEAKIWFPASQNYEGLTAEQFVRVQGRVSTFKDQLQANIKTLEVLDPLEIDRSAFVPCSTTPPHEILEEIETILHTEVVHPAWKKLYRKILKDQAIRQAFLTAPGGKTIHHAYLGGLLEHTLGVLKACRAMSDLYPSLDRDILLVAAVFHDLGKAYEISHGISREYTSPGKLLGHIHLGLEVLAPFLNKSDLDEGLILHFKHLILSHHGQYEYGSPKLPMTHEAMVLHMADNLDAKMNTMDHALEQTDTNNWSGYQRSLERDLYVPVRTPQPEKTTRKGPKTKEDQCSLPLKV</sequence>
<dbReference type="SMART" id="SM00471">
    <property type="entry name" value="HDc"/>
    <property type="match status" value="1"/>
</dbReference>
<dbReference type="GO" id="GO:0003677">
    <property type="term" value="F:DNA binding"/>
    <property type="evidence" value="ECO:0007669"/>
    <property type="project" value="UniProtKB-KW"/>
</dbReference>
<proteinExistence type="predicted"/>
<dbReference type="GO" id="GO:0016787">
    <property type="term" value="F:hydrolase activity"/>
    <property type="evidence" value="ECO:0007669"/>
    <property type="project" value="UniProtKB-KW"/>
</dbReference>
<dbReference type="InterPro" id="IPR012340">
    <property type="entry name" value="NA-bd_OB-fold"/>
</dbReference>
<evidence type="ECO:0000313" key="5">
    <source>
        <dbReference type="Proteomes" id="UP000095200"/>
    </source>
</evidence>
<dbReference type="InterPro" id="IPR006674">
    <property type="entry name" value="HD_domain"/>
</dbReference>
<dbReference type="EMBL" id="BDFE01000008">
    <property type="protein sequence ID" value="GAU07911.1"/>
    <property type="molecule type" value="Genomic_DNA"/>
</dbReference>
<dbReference type="STRING" id="1592317.DPF_0610"/>
<keyword evidence="1" id="KW-0378">Hydrolase</keyword>
<feature type="domain" description="HD" evidence="3">
    <location>
        <begin position="163"/>
        <end position="282"/>
    </location>
</feature>
<reference evidence="5" key="1">
    <citation type="submission" date="2016-06" db="EMBL/GenBank/DDBJ databases">
        <title>Draft genome sequence of Desulfoplanes formicivorans strain Pf12B.</title>
        <authorList>
            <person name="Watanabe M."/>
            <person name="Kojima H."/>
            <person name="Fukui M."/>
        </authorList>
    </citation>
    <scope>NUCLEOTIDE SEQUENCE [LARGE SCALE GENOMIC DNA]</scope>
    <source>
        <strain evidence="5">Pf12B</strain>
    </source>
</reference>
<dbReference type="Pfam" id="PF01966">
    <property type="entry name" value="HD"/>
    <property type="match status" value="1"/>
</dbReference>
<comment type="caution">
    <text evidence="4">The sequence shown here is derived from an EMBL/GenBank/DDBJ whole genome shotgun (WGS) entry which is preliminary data.</text>
</comment>
<dbReference type="AlphaFoldDB" id="A0A194AFQ0"/>
<dbReference type="Gene3D" id="2.40.50.140">
    <property type="entry name" value="Nucleic acid-binding proteins"/>
    <property type="match status" value="1"/>
</dbReference>
<evidence type="ECO:0000256" key="2">
    <source>
        <dbReference type="SAM" id="MobiDB-lite"/>
    </source>
</evidence>
<evidence type="ECO:0000256" key="1">
    <source>
        <dbReference type="ARBA" id="ARBA00022801"/>
    </source>
</evidence>
<organism evidence="4 5">
    <name type="scientific">Desulfoplanes formicivorans</name>
    <dbReference type="NCBI Taxonomy" id="1592317"/>
    <lineage>
        <taxon>Bacteria</taxon>
        <taxon>Pseudomonadati</taxon>
        <taxon>Thermodesulfobacteriota</taxon>
        <taxon>Desulfovibrionia</taxon>
        <taxon>Desulfovibrionales</taxon>
        <taxon>Desulfoplanaceae</taxon>
        <taxon>Desulfoplanes</taxon>
    </lineage>
</organism>
<dbReference type="PANTHER" id="PTHR37294:SF1">
    <property type="entry name" value="3'-5' EXORIBONUCLEASE YHAM"/>
    <property type="match status" value="1"/>
</dbReference>
<keyword evidence="4" id="KW-0238">DNA-binding</keyword>
<dbReference type="InterPro" id="IPR003607">
    <property type="entry name" value="HD/PDEase_dom"/>
</dbReference>
<dbReference type="SUPFAM" id="SSF109604">
    <property type="entry name" value="HD-domain/PDEase-like"/>
    <property type="match status" value="1"/>
</dbReference>
<protein>
    <submittedName>
        <fullName evidence="4">DNA-binding protein</fullName>
    </submittedName>
</protein>
<name>A0A194AFQ0_9BACT</name>
<accession>A0A194AFQ0</accession>
<feature type="region of interest" description="Disordered" evidence="2">
    <location>
        <begin position="313"/>
        <end position="339"/>
    </location>
</feature>